<reference evidence="4 5" key="1">
    <citation type="submission" date="2018-12" db="EMBL/GenBank/DDBJ databases">
        <title>Draft genome sequence of Xylaria grammica IHI A82.</title>
        <authorList>
            <person name="Buettner E."/>
            <person name="Kellner H."/>
        </authorList>
    </citation>
    <scope>NUCLEOTIDE SEQUENCE [LARGE SCALE GENOMIC DNA]</scope>
    <source>
        <strain evidence="4 5">IHI A82</strain>
    </source>
</reference>
<dbReference type="GO" id="GO:0016491">
    <property type="term" value="F:oxidoreductase activity"/>
    <property type="evidence" value="ECO:0007669"/>
    <property type="project" value="UniProtKB-KW"/>
</dbReference>
<dbReference type="Proteomes" id="UP000286045">
    <property type="component" value="Unassembled WGS sequence"/>
</dbReference>
<dbReference type="SUPFAM" id="SSF51735">
    <property type="entry name" value="NAD(P)-binding Rossmann-fold domains"/>
    <property type="match status" value="1"/>
</dbReference>
<evidence type="ECO:0000313" key="4">
    <source>
        <dbReference type="EMBL" id="RWA07854.1"/>
    </source>
</evidence>
<dbReference type="InterPro" id="IPR002347">
    <property type="entry name" value="SDR_fam"/>
</dbReference>
<dbReference type="PROSITE" id="PS00061">
    <property type="entry name" value="ADH_SHORT"/>
    <property type="match status" value="1"/>
</dbReference>
<dbReference type="EMBL" id="RYZI01000232">
    <property type="protein sequence ID" value="RWA07854.1"/>
    <property type="molecule type" value="Genomic_DNA"/>
</dbReference>
<comment type="caution">
    <text evidence="4">The sequence shown here is derived from an EMBL/GenBank/DDBJ whole genome shotgun (WGS) entry which is preliminary data.</text>
</comment>
<dbReference type="Pfam" id="PF00106">
    <property type="entry name" value="adh_short"/>
    <property type="match status" value="1"/>
</dbReference>
<dbReference type="PRINTS" id="PR00081">
    <property type="entry name" value="GDHRDH"/>
</dbReference>
<dbReference type="InterPro" id="IPR020904">
    <property type="entry name" value="Sc_DH/Rdtase_CS"/>
</dbReference>
<proteinExistence type="inferred from homology"/>
<evidence type="ECO:0000256" key="3">
    <source>
        <dbReference type="ARBA" id="ARBA00023002"/>
    </source>
</evidence>
<keyword evidence="2" id="KW-0521">NADP</keyword>
<comment type="similarity">
    <text evidence="1">Belongs to the short-chain dehydrogenases/reductases (SDR) family.</text>
</comment>
<dbReference type="PANTHER" id="PTHR24320">
    <property type="entry name" value="RETINOL DEHYDROGENASE"/>
    <property type="match status" value="1"/>
</dbReference>
<evidence type="ECO:0008006" key="6">
    <source>
        <dbReference type="Google" id="ProtNLM"/>
    </source>
</evidence>
<dbReference type="STRING" id="363999.A0A439D078"/>
<keyword evidence="5" id="KW-1185">Reference proteome</keyword>
<evidence type="ECO:0000256" key="2">
    <source>
        <dbReference type="ARBA" id="ARBA00022857"/>
    </source>
</evidence>
<sequence length="329" mass="35431">MAFSEADIPDLTGKIAIVTAKGGNSGIGKQTVAVLAAKGAKVYLGARSHDKYIEAVADIHASYPSTKASHIEFLEIDLASAAGAKSSAKRFKSKEKHLHLLYNNAGVMGTPQGMLSSDGYEYARVPYTQPHSEPAANMSILKQWAVNVFGTFVFTYHLLPVILSTVEISPPGSVRIVNTSSDGARQAPKSGIPLDDKTVGSSAGRFERYGISKIGVILLTRQFAQRYPAVLSFAPHPGPVQSNLTRELGIPWPIMWILNRVVFKPVQYGALTQLFAGTASQLGEKHNGSYLVPPAKLETRLPHLQCYNDDVGAKVWEWNVAAMKAAGAD</sequence>
<dbReference type="AlphaFoldDB" id="A0A439D078"/>
<dbReference type="Gene3D" id="3.40.50.720">
    <property type="entry name" value="NAD(P)-binding Rossmann-like Domain"/>
    <property type="match status" value="1"/>
</dbReference>
<evidence type="ECO:0000256" key="1">
    <source>
        <dbReference type="ARBA" id="ARBA00006484"/>
    </source>
</evidence>
<accession>A0A439D078</accession>
<dbReference type="PANTHER" id="PTHR24320:SF236">
    <property type="entry name" value="SHORT-CHAIN DEHYDROGENASE-RELATED"/>
    <property type="match status" value="1"/>
</dbReference>
<organism evidence="4 5">
    <name type="scientific">Xylaria grammica</name>
    <dbReference type="NCBI Taxonomy" id="363999"/>
    <lineage>
        <taxon>Eukaryota</taxon>
        <taxon>Fungi</taxon>
        <taxon>Dikarya</taxon>
        <taxon>Ascomycota</taxon>
        <taxon>Pezizomycotina</taxon>
        <taxon>Sordariomycetes</taxon>
        <taxon>Xylariomycetidae</taxon>
        <taxon>Xylariales</taxon>
        <taxon>Xylariaceae</taxon>
        <taxon>Xylaria</taxon>
    </lineage>
</organism>
<protein>
    <recommendedName>
        <fullName evidence="6">NAD(P)-binding protein</fullName>
    </recommendedName>
</protein>
<name>A0A439D078_9PEZI</name>
<dbReference type="InterPro" id="IPR036291">
    <property type="entry name" value="NAD(P)-bd_dom_sf"/>
</dbReference>
<gene>
    <name evidence="4" type="ORF">EKO27_g7247</name>
</gene>
<keyword evidence="3" id="KW-0560">Oxidoreductase</keyword>
<evidence type="ECO:0000313" key="5">
    <source>
        <dbReference type="Proteomes" id="UP000286045"/>
    </source>
</evidence>